<feature type="compositionally biased region" description="Polar residues" evidence="2">
    <location>
        <begin position="38"/>
        <end position="50"/>
    </location>
</feature>
<feature type="signal peptide" evidence="3">
    <location>
        <begin position="1"/>
        <end position="21"/>
    </location>
</feature>
<feature type="domain" description="Teneurin-like YD-shell" evidence="5">
    <location>
        <begin position="2659"/>
        <end position="2880"/>
    </location>
</feature>
<dbReference type="Pfam" id="PF13385">
    <property type="entry name" value="Laminin_G_3"/>
    <property type="match status" value="1"/>
</dbReference>
<keyword evidence="7" id="KW-1185">Reference proteome</keyword>
<dbReference type="InterPro" id="IPR050708">
    <property type="entry name" value="T6SS_VgrG/RHS"/>
</dbReference>
<feature type="region of interest" description="Disordered" evidence="2">
    <location>
        <begin position="1584"/>
        <end position="1605"/>
    </location>
</feature>
<feature type="domain" description="DUF6531" evidence="4">
    <location>
        <begin position="1343"/>
        <end position="1415"/>
    </location>
</feature>
<name>A0ABX1B6J5_9ACTN</name>
<feature type="compositionally biased region" description="Polar residues" evidence="2">
    <location>
        <begin position="802"/>
        <end position="811"/>
    </location>
</feature>
<sequence length="3601" mass="382662">MILAAALLPSLVQLQAEPALANPVRTHLEIPGSPAEGASNSLPVQQTGTARNLPHLVGSEVTRTDIDTPGTKSVKRPKGALPLDEPQEPADASVEGLQDPPPLPVEPNSEPESTGNAPSAAVPPVPATARTAAVASHPSTPRTTATATAGEPVVSALSAGPGTSNSDAVILSSPKPWFEARVVDPDGRKVGLSVEVEHDPSVPAQGSGQIWAYTGGTGSTSGSVIRYTIDSGKLQDGWTIRWRARGLTFDSTGAWSDWRTARLDISKPAVSELKSGPGTEVSGTMILSSPKPWFEARVSDPDGRNVGMSVEVEHDPSVPAQGSGQIWTYTGGAGNATGSVVRFTAPYGVLKDGWLIRWRARGITPTETSSTLYGPWSGWQTAKLDISKPAVSDLSAGPGASGDGQSILTSLTPWFEAKVSDPDGRMVGMAVEVEHDPSAAGQGTGRIWSYTGGSADPSGSYVAYEMPSNLLKDGWLIRWRARGITPTETSSTLYGPWSGWQAARVDISKPTASGLASGPGTTTSGLTALNTLTPWLEAKISDPDGRNVGMSVEIEHDPSVPSQGSGRIWTYTGGAGNPTGSTVRFTVSSGVLKDGWLIRWRARGITPTETSSTLYGPWSGWQTARIDISKPAASSLSAGPGTQGAGLTTLSTLTPWLEAKISDPDGRNVGMSVEIEHDPSVPSQGSGRIWTYTGGAGNPTGSTVRFTVSSGVLKDGWLIRWRARGITPTNGTQTLYGPWSTWQSGRIDITKPAVSALYASPGVSGTTLSTLTSLTPSFGATVTDSDGRNVGLGVEVEHDPSVPSQGTGRIWSNTGGAGNTTGSTIAFTIDSGKLRDGWLIRWRARGHTPTESSATLYGPWSTWQTARIQVNNPAGTGLGAVPATQGANGWTLSSLTPWLYSKITSSNGAASVLGAEIEHDPSVPAQGTGQIWAGQGTTSYASGSNAWLQVPTAKLQDGWLIRWRVRGVPTSGAVGAWSDWQSALVALDQPSVAGIGLTPGTSGDNGWTVPSLTPWMFGKVTSAEGRASYLGVEVEHDPSAPEQGSGQIWAGQGTTSYASGSNAWVQVPTAKLQDGWRIQWRVRAVTTNGVKGPWSNWQPARVNLNVPSAEGLGLAPGRRGTASWSATTVTPSMYAKVTDPENRPAQLAIEVEHDPAVPEQGSGQIYAGKSTTSYPSGSDAWMAVPAGKLKDGWLFRWRVRAVTTSGASSPWSDWQSGVVTALPFISFTPEHNSQTGTLEPTLSAHAQSANEDAVTYWFQLCSGAPSNWTWCESTPSWEKSGTWSTSSLRGGHKLAWGQTYWWQAKATTGAITVTSSWRAFTPTPEQGTINSSLGTGTDGRAFDYSSGNFTHTETDASVTVIGPPLSVTRTYNSLDPRTAGAFGAGWSTRWDMRIDAEPQTKTLLVTYPGGEQNRFAAKGDGTYAAPSGTFATLAALQEGGWRLMDKASTSYWFDADGRLTKMSDHRGHAQELTYGTDGRLAKATSPGGRSLTFTWTGNHITAVTTDPVDGTALTWTYSYDGDKLIRACPPRTTIACAVYTYADASRYRSAVLDSGPVGYWRLNETAAAIGTKIASSASWIPEPGDEAKLGGTTADATPGDPGALTGSPDTAMRFSGTSNSAYVTLPQAVISGRGGNLAVEAWFKTTGTGAIVSYQNSASRSPSAFTPVLYVGTDGKLRGQFYTGTPAPITTAAPVNDGAWHHVVLSAAENIQTLFLDGQAAGTLAGEITHVGQWETRIGSGYGSASWPATTTSSAPFSFAGDIDEVAVYGKPLGEQVVKTHYAARLPQPQMTRAVAPSGRTEAENVYADGGRLAQHTDANGGTWTLSATAYTKVTTLAIFATTTVTDPHAGTLTYVNDAMRDNRPVSRADQLGKTTKYAYDVGGFPTKIFDPNGNTVETAFNVRGNLLSRRTCRTRDDCSSEYYDYYLDVDDPFNPRNDLRTAYRDARSASPTDETYRTSWSFNSHGEETGQTKPATTDFPQGRSTLKVYSDGTEPAVGGGLTPAGLLKSAKDFKGNETTYSYTATGDLASETSPTGLSKKYEHDALGRVVTVTEISRAFPGGIKTTIAYDSLGRVVSRTGGGVKNTVTGVTHTSQWTGTYDADGLPLTESLADLTGGDVTRTTTYTYDAYGRVETVTGPEGGVQRFSYDHKGQKTAFTDERGTTFHYGYTPRGEWATTTLKGWTGSPVAPEPAADVVMTSNAYDPAGRMASQTDALGRTTVYTYYNDNSPAEKIAKAVRLNGSATLRDVVLESKVYDPAGNTKRQTSDGGSLRIDMVFDAAGRLVSQAIDPEKLNRVTTMNYDANDNVTKVALTAAGTSRAEVSEYVYNADDQPVRQIVHNDGQDLVTSFTVDERGLVTATTDPRGNVSGADPAAFTTTVSYDEAGQPTQVQLPPVAVERAGASTVTVRPTAKMGYNTFGDRTHQIDAEGRSTTSTFDRAGRVVEQVFPTYTPPGGQPISPKVSAVYDAAGQVTTSKDRRGQITTAVYDGLGRKVQVTSPKAGEAPAGVWTYGFDVLGEALWTVDPTGARSESTYDDLGRQITLTTIERRPSQAAYVTRMEYDDAGRVTKTIRPTGDASTRAYDATGALSSETDALGNTTTFAYDPAGRPARTTDPLGRSSTAAYDLAGRKTEIRELDTNGGVLRTRKIRYDPAGNPISQTSAEGHTSTHVFDAANRLIEIQEPVSATEKITTSFGYDATGSRTRSTDGRGNITFTTYNTLGLAESVIEPSTTAHPGLSDRTWTTLYDAAGNPVSSLVPGGVRVDRVFDELNRLTKQTGIGAEATTEDKTFRYDQAGRLVGANELSFTFNDRGLLLKTAGAAGDLNTYAYDADNRLAQRVDITGTSTYTWDDADRLTQSVDPVSATTIGYGYDNASRLTSMTYGATGARRSYTYDSLNRLTKDQLTTASGGAIASIEYGYDLDDNLTSKTTTGTAGAGSNTYTYDWSNRLTSWTAPDGKKTDYGWDASGNRIRAGDQTFTYDQRNRLTGGDGHTYTYTARGTLKEDSAGIVRLTKFDAFDRLVQDDSVTYDYDGLDRIETRAQGQQTTRHIYDGLSNNLVCVTGADDIVRSAFGRDALGRTLGISDGAGAQLAFSDLRGDLVGAFTTSGTALIDSVAYDPFGEVVTRAGNAHALGYQGAYTDPDSGKVNMAARWYQPGTGSFVSGDTLTQNPDPSVQLNRYAYANDNPLTNIDPDGHASMSKVMSKLSSKVKTMLFTNIWHTDPAGSAGGMTSKKPNCPKGAKRSKGDFCNDAAAEYSMCTKKNKGKSGKDLCQDMKEDYLYCRHENRSGNYKGDAGTCRSFAAEYLECRKGTDYEAHMNDDICSGAGREVRRCLFGNETDGRPGYGQGVGGCENVRFTYYSCRRDKRGDDPGCSTYSEVSFRCNTHRNLKCDDLKDKFLGCYKRGRGMSANECAFGVNVLYHCRDSVNQKVFSDKNICSNTWNSFLSSCAGLKGLTGPNCTQGESWQDVSYAICQNGKGAGVCVTYVSDADKGTIEKGGELPMVILTAGLDICAAVMGGSAPQVAAGCGVVKAVIDIINGVLKEMEESEMAAAARGSRSHGEGAGVAVITKTSNCRFSKYAPNCKPEYAHVTDTRYAPL</sequence>
<evidence type="ECO:0008006" key="8">
    <source>
        <dbReference type="Google" id="ProtNLM"/>
    </source>
</evidence>
<dbReference type="InterPro" id="IPR031325">
    <property type="entry name" value="RHS_repeat"/>
</dbReference>
<dbReference type="RefSeq" id="WP_168011235.1">
    <property type="nucleotide sequence ID" value="NZ_JAATEP010000014.1"/>
</dbReference>
<dbReference type="InterPro" id="IPR056823">
    <property type="entry name" value="TEN-like_YD-shell"/>
</dbReference>
<keyword evidence="3" id="KW-0732">Signal</keyword>
<evidence type="ECO:0000256" key="2">
    <source>
        <dbReference type="SAM" id="MobiDB-lite"/>
    </source>
</evidence>
<dbReference type="InterPro" id="IPR001791">
    <property type="entry name" value="Laminin_G"/>
</dbReference>
<evidence type="ECO:0000313" key="7">
    <source>
        <dbReference type="Proteomes" id="UP000696294"/>
    </source>
</evidence>
<dbReference type="Gene3D" id="2.60.120.200">
    <property type="match status" value="1"/>
</dbReference>
<evidence type="ECO:0000259" key="4">
    <source>
        <dbReference type="Pfam" id="PF20148"/>
    </source>
</evidence>
<dbReference type="NCBIfam" id="TIGR01643">
    <property type="entry name" value="YD_repeat_2x"/>
    <property type="match status" value="4"/>
</dbReference>
<protein>
    <recommendedName>
        <fullName evidence="8">Laminin G domain-containing protein</fullName>
    </recommendedName>
</protein>
<evidence type="ECO:0000256" key="1">
    <source>
        <dbReference type="ARBA" id="ARBA00022737"/>
    </source>
</evidence>
<dbReference type="InterPro" id="IPR013320">
    <property type="entry name" value="ConA-like_dom_sf"/>
</dbReference>
<dbReference type="Pfam" id="PF25023">
    <property type="entry name" value="TEN_YD-shell"/>
    <property type="match status" value="2"/>
</dbReference>
<dbReference type="PANTHER" id="PTHR32305:SF15">
    <property type="entry name" value="PROTEIN RHSA-RELATED"/>
    <property type="match status" value="1"/>
</dbReference>
<feature type="compositionally biased region" description="Low complexity" evidence="2">
    <location>
        <begin position="127"/>
        <end position="136"/>
    </location>
</feature>
<feature type="region of interest" description="Disordered" evidence="2">
    <location>
        <begin position="27"/>
        <end position="167"/>
    </location>
</feature>
<feature type="compositionally biased region" description="Low complexity" evidence="2">
    <location>
        <begin position="106"/>
        <end position="120"/>
    </location>
</feature>
<accession>A0ABX1B6J5</accession>
<feature type="domain" description="Teneurin-like YD-shell" evidence="5">
    <location>
        <begin position="2894"/>
        <end position="3189"/>
    </location>
</feature>
<gene>
    <name evidence="6" type="ORF">HCN51_21055</name>
</gene>
<dbReference type="SUPFAM" id="SSF49899">
    <property type="entry name" value="Concanavalin A-like lectins/glucanases"/>
    <property type="match status" value="1"/>
</dbReference>
<feature type="region of interest" description="Disordered" evidence="2">
    <location>
        <begin position="796"/>
        <end position="815"/>
    </location>
</feature>
<dbReference type="Proteomes" id="UP000696294">
    <property type="component" value="Unassembled WGS sequence"/>
</dbReference>
<dbReference type="InterPro" id="IPR022385">
    <property type="entry name" value="Rhs_assc_core"/>
</dbReference>
<reference evidence="6 7" key="1">
    <citation type="submission" date="2020-03" db="EMBL/GenBank/DDBJ databases">
        <title>WGS of actinomycetes isolated from Thailand.</title>
        <authorList>
            <person name="Thawai C."/>
        </authorList>
    </citation>
    <scope>NUCLEOTIDE SEQUENCE [LARGE SCALE GENOMIC DNA]</scope>
    <source>
        <strain evidence="6 7">FMUSA5-5</strain>
    </source>
</reference>
<dbReference type="CDD" id="cd00110">
    <property type="entry name" value="LamG"/>
    <property type="match status" value="1"/>
</dbReference>
<dbReference type="InterPro" id="IPR006530">
    <property type="entry name" value="YD"/>
</dbReference>
<proteinExistence type="predicted"/>
<comment type="caution">
    <text evidence="6">The sequence shown here is derived from an EMBL/GenBank/DDBJ whole genome shotgun (WGS) entry which is preliminary data.</text>
</comment>
<dbReference type="Pfam" id="PF05593">
    <property type="entry name" value="RHS_repeat"/>
    <property type="match status" value="3"/>
</dbReference>
<organism evidence="6 7">
    <name type="scientific">Nonomuraea composti</name>
    <dbReference type="NCBI Taxonomy" id="2720023"/>
    <lineage>
        <taxon>Bacteria</taxon>
        <taxon>Bacillati</taxon>
        <taxon>Actinomycetota</taxon>
        <taxon>Actinomycetes</taxon>
        <taxon>Streptosporangiales</taxon>
        <taxon>Streptosporangiaceae</taxon>
        <taxon>Nonomuraea</taxon>
    </lineage>
</organism>
<dbReference type="EMBL" id="JAATEP010000014">
    <property type="protein sequence ID" value="NJP91919.1"/>
    <property type="molecule type" value="Genomic_DNA"/>
</dbReference>
<evidence type="ECO:0000313" key="6">
    <source>
        <dbReference type="EMBL" id="NJP91919.1"/>
    </source>
</evidence>
<keyword evidence="1" id="KW-0677">Repeat</keyword>
<dbReference type="Gene3D" id="2.180.10.10">
    <property type="entry name" value="RHS repeat-associated core"/>
    <property type="match status" value="6"/>
</dbReference>
<dbReference type="NCBIfam" id="TIGR03696">
    <property type="entry name" value="Rhs_assc_core"/>
    <property type="match status" value="1"/>
</dbReference>
<feature type="compositionally biased region" description="Polar residues" evidence="2">
    <location>
        <begin position="1950"/>
        <end position="1965"/>
    </location>
</feature>
<dbReference type="Pfam" id="PF20148">
    <property type="entry name" value="DUF6531"/>
    <property type="match status" value="1"/>
</dbReference>
<feature type="compositionally biased region" description="Polar residues" evidence="2">
    <location>
        <begin position="1972"/>
        <end position="1984"/>
    </location>
</feature>
<feature type="region of interest" description="Disordered" evidence="2">
    <location>
        <begin position="2602"/>
        <end position="2621"/>
    </location>
</feature>
<dbReference type="InterPro" id="IPR045351">
    <property type="entry name" value="DUF6531"/>
</dbReference>
<feature type="chain" id="PRO_5045735676" description="Laminin G domain-containing protein" evidence="3">
    <location>
        <begin position="22"/>
        <end position="3601"/>
    </location>
</feature>
<dbReference type="PANTHER" id="PTHR32305">
    <property type="match status" value="1"/>
</dbReference>
<evidence type="ECO:0000256" key="3">
    <source>
        <dbReference type="SAM" id="SignalP"/>
    </source>
</evidence>
<evidence type="ECO:0000259" key="5">
    <source>
        <dbReference type="Pfam" id="PF25023"/>
    </source>
</evidence>
<feature type="region of interest" description="Disordered" evidence="2">
    <location>
        <begin position="1945"/>
        <end position="1984"/>
    </location>
</feature>